<protein>
    <submittedName>
        <fullName evidence="2">Uncharacterized protein</fullName>
    </submittedName>
</protein>
<dbReference type="AlphaFoldDB" id="R0H326"/>
<feature type="compositionally biased region" description="Acidic residues" evidence="1">
    <location>
        <begin position="54"/>
        <end position="70"/>
    </location>
</feature>
<feature type="region of interest" description="Disordered" evidence="1">
    <location>
        <begin position="38"/>
        <end position="77"/>
    </location>
</feature>
<dbReference type="EMBL" id="KB870811">
    <property type="protein sequence ID" value="EOA17903.1"/>
    <property type="molecule type" value="Genomic_DNA"/>
</dbReference>
<proteinExistence type="predicted"/>
<name>R0H326_9BRAS</name>
<evidence type="ECO:0000256" key="1">
    <source>
        <dbReference type="SAM" id="MobiDB-lite"/>
    </source>
</evidence>
<gene>
    <name evidence="2" type="ORF">CARUB_v10006312mg</name>
</gene>
<keyword evidence="3" id="KW-1185">Reference proteome</keyword>
<accession>R0H326</accession>
<dbReference type="Proteomes" id="UP000029121">
    <property type="component" value="Unassembled WGS sequence"/>
</dbReference>
<organism evidence="2 3">
    <name type="scientific">Capsella rubella</name>
    <dbReference type="NCBI Taxonomy" id="81985"/>
    <lineage>
        <taxon>Eukaryota</taxon>
        <taxon>Viridiplantae</taxon>
        <taxon>Streptophyta</taxon>
        <taxon>Embryophyta</taxon>
        <taxon>Tracheophyta</taxon>
        <taxon>Spermatophyta</taxon>
        <taxon>Magnoliopsida</taxon>
        <taxon>eudicotyledons</taxon>
        <taxon>Gunneridae</taxon>
        <taxon>Pentapetalae</taxon>
        <taxon>rosids</taxon>
        <taxon>malvids</taxon>
        <taxon>Brassicales</taxon>
        <taxon>Brassicaceae</taxon>
        <taxon>Camelineae</taxon>
        <taxon>Capsella</taxon>
    </lineage>
</organism>
<evidence type="ECO:0000313" key="2">
    <source>
        <dbReference type="EMBL" id="EOA17903.1"/>
    </source>
</evidence>
<evidence type="ECO:0000313" key="3">
    <source>
        <dbReference type="Proteomes" id="UP000029121"/>
    </source>
</evidence>
<sequence length="146" mass="16682">MTYEGGSNDTSSDSYSGGYVFRLRDKRKRRALRLYAETQTKPASEETIEFTKNEDEEVISSNDMDEDEESDKEKSEDDDLCVLKDLLEAVATTQGISQYQKSLMFRNSNNLGAETRKELIDAWKEFSAVVLRLMNVKKRKFAKAGV</sequence>
<reference evidence="3" key="1">
    <citation type="journal article" date="2013" name="Nat. Genet.">
        <title>The Capsella rubella genome and the genomic consequences of rapid mating system evolution.</title>
        <authorList>
            <person name="Slotte T."/>
            <person name="Hazzouri K.M."/>
            <person name="Agren J.A."/>
            <person name="Koenig D."/>
            <person name="Maumus F."/>
            <person name="Guo Y.L."/>
            <person name="Steige K."/>
            <person name="Platts A.E."/>
            <person name="Escobar J.S."/>
            <person name="Newman L.K."/>
            <person name="Wang W."/>
            <person name="Mandakova T."/>
            <person name="Vello E."/>
            <person name="Smith L.M."/>
            <person name="Henz S.R."/>
            <person name="Steffen J."/>
            <person name="Takuno S."/>
            <person name="Brandvain Y."/>
            <person name="Coop G."/>
            <person name="Andolfatto P."/>
            <person name="Hu T.T."/>
            <person name="Blanchette M."/>
            <person name="Clark R.M."/>
            <person name="Quesneville H."/>
            <person name="Nordborg M."/>
            <person name="Gaut B.S."/>
            <person name="Lysak M.A."/>
            <person name="Jenkins J."/>
            <person name="Grimwood J."/>
            <person name="Chapman J."/>
            <person name="Prochnik S."/>
            <person name="Shu S."/>
            <person name="Rokhsar D."/>
            <person name="Schmutz J."/>
            <person name="Weigel D."/>
            <person name="Wright S.I."/>
        </authorList>
    </citation>
    <scope>NUCLEOTIDE SEQUENCE [LARGE SCALE GENOMIC DNA]</scope>
    <source>
        <strain evidence="3">cv. Monte Gargano</strain>
    </source>
</reference>